<comment type="caution">
    <text evidence="2">The sequence shown here is derived from an EMBL/GenBank/DDBJ whole genome shotgun (WGS) entry which is preliminary data.</text>
</comment>
<dbReference type="EMBL" id="JAPZBQ010000004">
    <property type="protein sequence ID" value="KAJ5335352.1"/>
    <property type="molecule type" value="Genomic_DNA"/>
</dbReference>
<reference evidence="2" key="2">
    <citation type="journal article" date="2023" name="IMA Fungus">
        <title>Comparative genomic study of the Penicillium genus elucidates a diverse pangenome and 15 lateral gene transfer events.</title>
        <authorList>
            <person name="Petersen C."/>
            <person name="Sorensen T."/>
            <person name="Nielsen M.R."/>
            <person name="Sondergaard T.E."/>
            <person name="Sorensen J.L."/>
            <person name="Fitzpatrick D.A."/>
            <person name="Frisvad J.C."/>
            <person name="Nielsen K.L."/>
        </authorList>
    </citation>
    <scope>NUCLEOTIDE SEQUENCE</scope>
    <source>
        <strain evidence="2">IBT 35673</strain>
    </source>
</reference>
<name>A0A9W9UF51_PENBR</name>
<reference evidence="2" key="1">
    <citation type="submission" date="2022-12" db="EMBL/GenBank/DDBJ databases">
        <authorList>
            <person name="Petersen C."/>
        </authorList>
    </citation>
    <scope>NUCLEOTIDE SEQUENCE</scope>
    <source>
        <strain evidence="2">IBT 35673</strain>
    </source>
</reference>
<dbReference type="Proteomes" id="UP001147695">
    <property type="component" value="Unassembled WGS sequence"/>
</dbReference>
<gene>
    <name evidence="2" type="ORF">N7452_007755</name>
</gene>
<evidence type="ECO:0000313" key="2">
    <source>
        <dbReference type="EMBL" id="KAJ5335352.1"/>
    </source>
</evidence>
<feature type="region of interest" description="Disordered" evidence="1">
    <location>
        <begin position="112"/>
        <end position="166"/>
    </location>
</feature>
<feature type="compositionally biased region" description="Acidic residues" evidence="1">
    <location>
        <begin position="228"/>
        <end position="242"/>
    </location>
</feature>
<feature type="region of interest" description="Disordered" evidence="1">
    <location>
        <begin position="207"/>
        <end position="256"/>
    </location>
</feature>
<protein>
    <submittedName>
        <fullName evidence="2">Uncharacterized protein</fullName>
    </submittedName>
</protein>
<evidence type="ECO:0000256" key="1">
    <source>
        <dbReference type="SAM" id="MobiDB-lite"/>
    </source>
</evidence>
<dbReference type="AlphaFoldDB" id="A0A9W9UF51"/>
<organism evidence="2 3">
    <name type="scientific">Penicillium brevicompactum</name>
    <dbReference type="NCBI Taxonomy" id="5074"/>
    <lineage>
        <taxon>Eukaryota</taxon>
        <taxon>Fungi</taxon>
        <taxon>Dikarya</taxon>
        <taxon>Ascomycota</taxon>
        <taxon>Pezizomycotina</taxon>
        <taxon>Eurotiomycetes</taxon>
        <taxon>Eurotiomycetidae</taxon>
        <taxon>Eurotiales</taxon>
        <taxon>Aspergillaceae</taxon>
        <taxon>Penicillium</taxon>
    </lineage>
</organism>
<proteinExistence type="predicted"/>
<feature type="compositionally biased region" description="Basic residues" evidence="1">
    <location>
        <begin position="247"/>
        <end position="256"/>
    </location>
</feature>
<evidence type="ECO:0000313" key="3">
    <source>
        <dbReference type="Proteomes" id="UP001147695"/>
    </source>
</evidence>
<sequence>MFPAKAKKGKLSKKWCHHCRMGGHTDAECYYQVGAGFLSMHHQIVAAASPAVYAVSPACLSAQSRVSVEPSTGREQAIGIETPGNARLYEHFTWNIWDMRNHSDIIISLGSKRAAKPNKGKKETPALKKARRKRELPPPPLRTLLQPGYSPHAPPLAPSTGAGSADLSSFGQLNASELAFISTWLVFYRRTGSVSLAAGTALHSCGEEPMSANRAPGVGGEYTQANEKEEEEVGDDQWEDIDELKGMGRKRAPKYQ</sequence>
<accession>A0A9W9UF51</accession>